<dbReference type="SUPFAM" id="SSF52540">
    <property type="entry name" value="P-loop containing nucleoside triphosphate hydrolases"/>
    <property type="match status" value="1"/>
</dbReference>
<dbReference type="GO" id="GO:0003677">
    <property type="term" value="F:DNA binding"/>
    <property type="evidence" value="ECO:0007669"/>
    <property type="project" value="InterPro"/>
</dbReference>
<dbReference type="GO" id="GO:0006355">
    <property type="term" value="P:regulation of DNA-templated transcription"/>
    <property type="evidence" value="ECO:0007669"/>
    <property type="project" value="InterPro"/>
</dbReference>
<dbReference type="InterPro" id="IPR036388">
    <property type="entry name" value="WH-like_DNA-bd_sf"/>
</dbReference>
<dbReference type="SUPFAM" id="SSF46894">
    <property type="entry name" value="C-terminal effector domain of the bipartite response regulators"/>
    <property type="match status" value="1"/>
</dbReference>
<dbReference type="GO" id="GO:0005737">
    <property type="term" value="C:cytoplasm"/>
    <property type="evidence" value="ECO:0007669"/>
    <property type="project" value="TreeGrafter"/>
</dbReference>
<dbReference type="InterPro" id="IPR027417">
    <property type="entry name" value="P-loop_NTPase"/>
</dbReference>
<keyword evidence="2" id="KW-0067">ATP-binding</keyword>
<evidence type="ECO:0000256" key="2">
    <source>
        <dbReference type="ARBA" id="ARBA00022840"/>
    </source>
</evidence>
<dbReference type="InterPro" id="IPR000792">
    <property type="entry name" value="Tscrpt_reg_LuxR_C"/>
</dbReference>
<accession>A0A563EPS0</accession>
<protein>
    <submittedName>
        <fullName evidence="4">AAA family ATPase</fullName>
    </submittedName>
</protein>
<gene>
    <name evidence="4" type="ORF">FKR81_26120</name>
</gene>
<dbReference type="InterPro" id="IPR016032">
    <property type="entry name" value="Sig_transdc_resp-reg_C-effctor"/>
</dbReference>
<dbReference type="InterPro" id="IPR041664">
    <property type="entry name" value="AAA_16"/>
</dbReference>
<reference evidence="4 5" key="1">
    <citation type="submission" date="2019-07" db="EMBL/GenBank/DDBJ databases">
        <title>Lentzea xizangensis sp. nov., isolated from Qinghai-Tibetan Plateau Soils.</title>
        <authorList>
            <person name="Huang J."/>
        </authorList>
    </citation>
    <scope>NUCLEOTIDE SEQUENCE [LARGE SCALE GENOMIC DNA]</scope>
    <source>
        <strain evidence="4 5">FXJ1.1311</strain>
    </source>
</reference>
<dbReference type="PANTHER" id="PTHR16305:SF35">
    <property type="entry name" value="TRANSCRIPTIONAL ACTIVATOR DOMAIN"/>
    <property type="match status" value="1"/>
</dbReference>
<sequence>MTTPLVGRDEELSYLRGLLTQAVGGTASCVVIAGGIGVGKTALLDALTAEAQQLGFKTRSARCSRLESHLGGGVVRQLAACLDNELDLNELHERVIGTVRKAPLLLAIDDIQFADSWSRRALAFIRPRLDGLPVVIALCTAQGHLALDEVSLPEITGANPHRVDLTGLDLDAVAQLTDRDPVACHAATAGNPYLLHELLREPGDPRTAASAAVGEMIRVRLREFDGAAEVARSAAVLGDDAGIELLSALTGFDALPSVDPLVRLGILADTDPLTFAQPFVRNSILADMPVAVRSAGHARAAWLLFESDAPDERIADHVLRARSVRLPWAVDVLRDAGGIDHLERALDEHLSDEDRLAVQVDLGHARHLLDPAEGRDMMRDALARAEDPHLAATTALKLIQRMCSSSDAHLAVSLAILVVGRLMPEDRDLVWHIVCITYLTAAGREPQMAHCAAKYYEDLVGETPEDAALRRSRAALVAIGHARRGDSAAEAVEEARLALDGEWVDVLGEPYAFTFLLPVLTDDPVNTGRFWRALSSAPVSYDPHLRHGMLTMVARGAGFHSSGDLARAYTFLSSPVAAHENGAECPVILLCAARLAEVCIELGQFDEALPLVAHDGELLQHNHIRYARGRLKLASCHAEGALEDLLECGRRLEQHGVTNPAVLPWRHHAVRAHIALGNRDEAARLAHEDLDLAKQWGTPRAVGTALMGVGFSTDDLGVLTEAVEVLGSSQHKLLQAQSLYWLGLYLRRKGKADEAQPHLRKALDIARACGANPLGKLIADEARDEDVQMHGLTKQENRVARMAAQGLTNRQIAETLHLTRRTVELHLSGVYRKLGITGRAELVAALWS</sequence>
<dbReference type="Pfam" id="PF00196">
    <property type="entry name" value="GerE"/>
    <property type="match status" value="1"/>
</dbReference>
<dbReference type="Pfam" id="PF13181">
    <property type="entry name" value="TPR_8"/>
    <property type="match status" value="1"/>
</dbReference>
<dbReference type="SUPFAM" id="SSF48452">
    <property type="entry name" value="TPR-like"/>
    <property type="match status" value="1"/>
</dbReference>
<dbReference type="InterPro" id="IPR011990">
    <property type="entry name" value="TPR-like_helical_dom_sf"/>
</dbReference>
<evidence type="ECO:0000256" key="1">
    <source>
        <dbReference type="ARBA" id="ARBA00022741"/>
    </source>
</evidence>
<dbReference type="GO" id="GO:0004016">
    <property type="term" value="F:adenylate cyclase activity"/>
    <property type="evidence" value="ECO:0007669"/>
    <property type="project" value="TreeGrafter"/>
</dbReference>
<dbReference type="SMART" id="SM00421">
    <property type="entry name" value="HTH_LUXR"/>
    <property type="match status" value="1"/>
</dbReference>
<name>A0A563EPS0_9PSEU</name>
<dbReference type="AlphaFoldDB" id="A0A563EPS0"/>
<dbReference type="Pfam" id="PF13191">
    <property type="entry name" value="AAA_16"/>
    <property type="match status" value="1"/>
</dbReference>
<organism evidence="4 5">
    <name type="scientific">Lentzea tibetensis</name>
    <dbReference type="NCBI Taxonomy" id="2591470"/>
    <lineage>
        <taxon>Bacteria</taxon>
        <taxon>Bacillati</taxon>
        <taxon>Actinomycetota</taxon>
        <taxon>Actinomycetes</taxon>
        <taxon>Pseudonocardiales</taxon>
        <taxon>Pseudonocardiaceae</taxon>
        <taxon>Lentzea</taxon>
    </lineage>
</organism>
<dbReference type="EMBL" id="VOBR01000017">
    <property type="protein sequence ID" value="TWP49144.1"/>
    <property type="molecule type" value="Genomic_DNA"/>
</dbReference>
<dbReference type="PRINTS" id="PR00038">
    <property type="entry name" value="HTHLUXR"/>
</dbReference>
<dbReference type="OrthoDB" id="134933at2"/>
<dbReference type="Proteomes" id="UP000316639">
    <property type="component" value="Unassembled WGS sequence"/>
</dbReference>
<dbReference type="Gene3D" id="1.25.40.10">
    <property type="entry name" value="Tetratricopeptide repeat domain"/>
    <property type="match status" value="1"/>
</dbReference>
<comment type="caution">
    <text evidence="4">The sequence shown here is derived from an EMBL/GenBank/DDBJ whole genome shotgun (WGS) entry which is preliminary data.</text>
</comment>
<dbReference type="PROSITE" id="PS50043">
    <property type="entry name" value="HTH_LUXR_2"/>
    <property type="match status" value="1"/>
</dbReference>
<evidence type="ECO:0000313" key="4">
    <source>
        <dbReference type="EMBL" id="TWP49144.1"/>
    </source>
</evidence>
<dbReference type="GO" id="GO:0005524">
    <property type="term" value="F:ATP binding"/>
    <property type="evidence" value="ECO:0007669"/>
    <property type="project" value="UniProtKB-KW"/>
</dbReference>
<dbReference type="PANTHER" id="PTHR16305">
    <property type="entry name" value="TESTICULAR SOLUBLE ADENYLYL CYCLASE"/>
    <property type="match status" value="1"/>
</dbReference>
<dbReference type="Gene3D" id="1.10.10.10">
    <property type="entry name" value="Winged helix-like DNA-binding domain superfamily/Winged helix DNA-binding domain"/>
    <property type="match status" value="1"/>
</dbReference>
<dbReference type="Gene3D" id="3.40.50.300">
    <property type="entry name" value="P-loop containing nucleotide triphosphate hydrolases"/>
    <property type="match status" value="1"/>
</dbReference>
<proteinExistence type="predicted"/>
<dbReference type="InterPro" id="IPR019734">
    <property type="entry name" value="TPR_rpt"/>
</dbReference>
<dbReference type="RefSeq" id="WP_146355412.1">
    <property type="nucleotide sequence ID" value="NZ_VOBR01000017.1"/>
</dbReference>
<evidence type="ECO:0000313" key="5">
    <source>
        <dbReference type="Proteomes" id="UP000316639"/>
    </source>
</evidence>
<dbReference type="CDD" id="cd06170">
    <property type="entry name" value="LuxR_C_like"/>
    <property type="match status" value="1"/>
</dbReference>
<keyword evidence="1" id="KW-0547">Nucleotide-binding</keyword>
<keyword evidence="5" id="KW-1185">Reference proteome</keyword>
<evidence type="ECO:0000259" key="3">
    <source>
        <dbReference type="PROSITE" id="PS50043"/>
    </source>
</evidence>
<feature type="domain" description="HTH luxR-type" evidence="3">
    <location>
        <begin position="785"/>
        <end position="848"/>
    </location>
</feature>